<feature type="transmembrane region" description="Helical" evidence="1">
    <location>
        <begin position="82"/>
        <end position="103"/>
    </location>
</feature>
<feature type="transmembrane region" description="Helical" evidence="1">
    <location>
        <begin position="109"/>
        <end position="127"/>
    </location>
</feature>
<keyword evidence="1" id="KW-0812">Transmembrane</keyword>
<proteinExistence type="predicted"/>
<evidence type="ECO:0008006" key="4">
    <source>
        <dbReference type="Google" id="ProtNLM"/>
    </source>
</evidence>
<gene>
    <name evidence="2" type="ORF">ACNJC6_02961</name>
</gene>
<name>A0A1R7QG88_ACIJO</name>
<keyword evidence="1" id="KW-1133">Transmembrane helix</keyword>
<protein>
    <recommendedName>
        <fullName evidence="4">Preprotein translocase subunit SecA</fullName>
    </recommendedName>
</protein>
<dbReference type="Proteomes" id="UP000196240">
    <property type="component" value="Unassembled WGS sequence"/>
</dbReference>
<sequence length="349" mass="41001">MMQNNQVKKSKYHQVDPQSLYFKLFLIYDIFMVFLIIFNLFCLCANFFIMSNIGGWFFHAIHLESVLTFYREHLHPWVITTEAWFILFLITELLVRWGIAIVYRHHRRWFFFPFIHWYEILAIIPHLRFLRLFRAGVIAFRLHELGYNVIPESVQAKAKFYYRVVMEELSDRVVITVLDGVKHELNTSSTHKKIIHDLVDHHRALFAQALAEILQESLATELKQRQYFIAQNVGLIVNRAIEDTPELTQLLRLIPIVGGKIEQQIQSIGQRLGENITQGLLEPMVVGNPAQPNATYRLIAEKVSDLKIDNQSLEQLVESVVYESLDAIRKQVKVKQWLEELEKDDQAKE</sequence>
<reference evidence="2 3" key="1">
    <citation type="submission" date="2017-02" db="EMBL/GenBank/DDBJ databases">
        <authorList>
            <person name="Peterson S.W."/>
        </authorList>
    </citation>
    <scope>NUCLEOTIDE SEQUENCE [LARGE SCALE GENOMIC DNA]</scope>
    <source>
        <strain evidence="2">C6</strain>
    </source>
</reference>
<organism evidence="2 3">
    <name type="scientific">Acinetobacter johnsonii</name>
    <dbReference type="NCBI Taxonomy" id="40214"/>
    <lineage>
        <taxon>Bacteria</taxon>
        <taxon>Pseudomonadati</taxon>
        <taxon>Pseudomonadota</taxon>
        <taxon>Gammaproteobacteria</taxon>
        <taxon>Moraxellales</taxon>
        <taxon>Moraxellaceae</taxon>
        <taxon>Acinetobacter</taxon>
    </lineage>
</organism>
<accession>A0A1R7QG88</accession>
<dbReference type="RefSeq" id="WP_409449258.1">
    <property type="nucleotide sequence ID" value="NZ_FUUY01000012.1"/>
</dbReference>
<dbReference type="AlphaFoldDB" id="A0A1R7QG88"/>
<dbReference type="EMBL" id="FUUY01000012">
    <property type="protein sequence ID" value="SJX23302.1"/>
    <property type="molecule type" value="Genomic_DNA"/>
</dbReference>
<evidence type="ECO:0000313" key="2">
    <source>
        <dbReference type="EMBL" id="SJX23302.1"/>
    </source>
</evidence>
<evidence type="ECO:0000256" key="1">
    <source>
        <dbReference type="SAM" id="Phobius"/>
    </source>
</evidence>
<keyword evidence="1" id="KW-0472">Membrane</keyword>
<evidence type="ECO:0000313" key="3">
    <source>
        <dbReference type="Proteomes" id="UP000196240"/>
    </source>
</evidence>